<reference evidence="3" key="1">
    <citation type="journal article" date="2012" name="Proc. Natl. Acad. Sci. U.S.A.">
        <title>Genome sequence of the button mushroom Agaricus bisporus reveals mechanisms governing adaptation to a humic-rich ecological niche.</title>
        <authorList>
            <person name="Morin E."/>
            <person name="Kohler A."/>
            <person name="Baker A.R."/>
            <person name="Foulongne-Oriol M."/>
            <person name="Lombard V."/>
            <person name="Nagy L.G."/>
            <person name="Ohm R.A."/>
            <person name="Patyshakuliyeva A."/>
            <person name="Brun A."/>
            <person name="Aerts A.L."/>
            <person name="Bailey A.M."/>
            <person name="Billette C."/>
            <person name="Coutinho P.M."/>
            <person name="Deakin G."/>
            <person name="Doddapaneni H."/>
            <person name="Floudas D."/>
            <person name="Grimwood J."/>
            <person name="Hilden K."/>
            <person name="Kuees U."/>
            <person name="LaButti K.M."/>
            <person name="Lapidus A."/>
            <person name="Lindquist E.A."/>
            <person name="Lucas S.M."/>
            <person name="Murat C."/>
            <person name="Riley R.W."/>
            <person name="Salamov A.A."/>
            <person name="Schmutz J."/>
            <person name="Subramanian V."/>
            <person name="Woesten H.A.B."/>
            <person name="Xu J."/>
            <person name="Eastwood D.C."/>
            <person name="Foster G.D."/>
            <person name="Sonnenberg A.S."/>
            <person name="Cullen D."/>
            <person name="de Vries R.P."/>
            <person name="Lundell T."/>
            <person name="Hibbett D.S."/>
            <person name="Henrissat B."/>
            <person name="Burton K.S."/>
            <person name="Kerrigan R.W."/>
            <person name="Challen M.P."/>
            <person name="Grigoriev I.V."/>
            <person name="Martin F."/>
        </authorList>
    </citation>
    <scope>NUCLEOTIDE SEQUENCE [LARGE SCALE GENOMIC DNA]</scope>
    <source>
        <strain evidence="3">JB137-S8 / ATCC MYA-4627 / FGSC 10392</strain>
    </source>
</reference>
<evidence type="ECO:0000313" key="3">
    <source>
        <dbReference type="Proteomes" id="UP000008493"/>
    </source>
</evidence>
<organism evidence="2 3">
    <name type="scientific">Agaricus bisporus var. burnettii (strain JB137-S8 / ATCC MYA-4627 / FGSC 10392)</name>
    <name type="common">White button mushroom</name>
    <dbReference type="NCBI Taxonomy" id="597362"/>
    <lineage>
        <taxon>Eukaryota</taxon>
        <taxon>Fungi</taxon>
        <taxon>Dikarya</taxon>
        <taxon>Basidiomycota</taxon>
        <taxon>Agaricomycotina</taxon>
        <taxon>Agaricomycetes</taxon>
        <taxon>Agaricomycetidae</taxon>
        <taxon>Agaricales</taxon>
        <taxon>Agaricineae</taxon>
        <taxon>Agaricaceae</taxon>
        <taxon>Agaricus</taxon>
    </lineage>
</organism>
<protein>
    <recommendedName>
        <fullName evidence="4">CCHC-type domain-containing protein</fullName>
    </recommendedName>
</protein>
<sequence>MSGGDWLDFKEGIMSLYPGSSDHDWYRATNLENLVENQAAVPMCDLLQFGKYYRHFITIADFLLDKEVISQREYSKLFLDGFHIDFRNQLKVHLNSLHTPDQFWTVAEIKQVAECILPMVRTRIPLAFPTITLQSSTQPSYPYRPAPPEPTEKLAASSPTEEVSESQPEQNQLPYPQSSTGCRACSNPTHLIRYCPKVQDYIHQGRCIRDKANRICLPNGTLVTPRLATGKDILERIDNWHQAHPTVSVL</sequence>
<feature type="compositionally biased region" description="Polar residues" evidence="1">
    <location>
        <begin position="157"/>
        <end position="179"/>
    </location>
</feature>
<dbReference type="Proteomes" id="UP000008493">
    <property type="component" value="Unassembled WGS sequence"/>
</dbReference>
<gene>
    <name evidence="2" type="ORF">AGABI1DRAFT_115533</name>
</gene>
<proteinExistence type="predicted"/>
<name>K5X154_AGABU</name>
<dbReference type="OMA" id="YRHFITI"/>
<dbReference type="KEGG" id="abp:AGABI1DRAFT115533"/>
<dbReference type="GeneID" id="18824760"/>
<evidence type="ECO:0000313" key="2">
    <source>
        <dbReference type="EMBL" id="EKM76863.1"/>
    </source>
</evidence>
<feature type="region of interest" description="Disordered" evidence="1">
    <location>
        <begin position="136"/>
        <end position="179"/>
    </location>
</feature>
<evidence type="ECO:0000256" key="1">
    <source>
        <dbReference type="SAM" id="MobiDB-lite"/>
    </source>
</evidence>
<dbReference type="OrthoDB" id="3260546at2759"/>
<dbReference type="HOGENOM" id="CLU_1111116_0_0_1"/>
<keyword evidence="3" id="KW-1185">Reference proteome</keyword>
<dbReference type="AlphaFoldDB" id="K5X154"/>
<evidence type="ECO:0008006" key="4">
    <source>
        <dbReference type="Google" id="ProtNLM"/>
    </source>
</evidence>
<accession>K5X154</accession>
<dbReference type="InParanoid" id="K5X154"/>
<dbReference type="RefSeq" id="XP_007332478.1">
    <property type="nucleotide sequence ID" value="XM_007332416.1"/>
</dbReference>
<dbReference type="EMBL" id="JH971399">
    <property type="protein sequence ID" value="EKM76863.1"/>
    <property type="molecule type" value="Genomic_DNA"/>
</dbReference>